<dbReference type="Proteomes" id="UP000579647">
    <property type="component" value="Unassembled WGS sequence"/>
</dbReference>
<comment type="caution">
    <text evidence="1">The sequence shown here is derived from an EMBL/GenBank/DDBJ whole genome shotgun (WGS) entry which is preliminary data.</text>
</comment>
<dbReference type="AlphaFoldDB" id="A0A840WHC4"/>
<dbReference type="RefSeq" id="WP_184368974.1">
    <property type="nucleotide sequence ID" value="NZ_JACHDO010000001.1"/>
</dbReference>
<organism evidence="1 2">
    <name type="scientific">Nocardiopsis metallicus</name>
    <dbReference type="NCBI Taxonomy" id="179819"/>
    <lineage>
        <taxon>Bacteria</taxon>
        <taxon>Bacillati</taxon>
        <taxon>Actinomycetota</taxon>
        <taxon>Actinomycetes</taxon>
        <taxon>Streptosporangiales</taxon>
        <taxon>Nocardiopsidaceae</taxon>
        <taxon>Nocardiopsis</taxon>
    </lineage>
</organism>
<name>A0A840WHC4_9ACTN</name>
<keyword evidence="2" id="KW-1185">Reference proteome</keyword>
<evidence type="ECO:0000313" key="1">
    <source>
        <dbReference type="EMBL" id="MBB5494863.1"/>
    </source>
</evidence>
<sequence length="136" mass="14839">MIDTMTRKFRSGASAMEVWRLVATAFGRDQVKQYLASVALHDAARKALAKAGLGSSVDVSLTGIDAPREARVIIAADPEETPDYGALPSRVRAALRDFHITLDLPQGEHGEVTDDLVDEKFLDGEPIRLVRLKPLT</sequence>
<accession>A0A840WHC4</accession>
<protein>
    <submittedName>
        <fullName evidence="1">Uncharacterized protein</fullName>
    </submittedName>
</protein>
<reference evidence="1 2" key="1">
    <citation type="submission" date="2020-08" db="EMBL/GenBank/DDBJ databases">
        <title>Sequencing the genomes of 1000 actinobacteria strains.</title>
        <authorList>
            <person name="Klenk H.-P."/>
        </authorList>
    </citation>
    <scope>NUCLEOTIDE SEQUENCE [LARGE SCALE GENOMIC DNA]</scope>
    <source>
        <strain evidence="1 2">DSM 44598</strain>
    </source>
</reference>
<dbReference type="EMBL" id="JACHDO010000001">
    <property type="protein sequence ID" value="MBB5494863.1"/>
    <property type="molecule type" value="Genomic_DNA"/>
</dbReference>
<gene>
    <name evidence="1" type="ORF">HNR07_006000</name>
</gene>
<evidence type="ECO:0000313" key="2">
    <source>
        <dbReference type="Proteomes" id="UP000579647"/>
    </source>
</evidence>
<proteinExistence type="predicted"/>